<name>A0A5C5BFB5_9MICO</name>
<dbReference type="Proteomes" id="UP000313849">
    <property type="component" value="Unassembled WGS sequence"/>
</dbReference>
<dbReference type="EMBL" id="VENP01000009">
    <property type="protein sequence ID" value="TNU76280.1"/>
    <property type="molecule type" value="Genomic_DNA"/>
</dbReference>
<organism evidence="1 2">
    <name type="scientific">Miniimonas arenae</name>
    <dbReference type="NCBI Taxonomy" id="676201"/>
    <lineage>
        <taxon>Bacteria</taxon>
        <taxon>Bacillati</taxon>
        <taxon>Actinomycetota</taxon>
        <taxon>Actinomycetes</taxon>
        <taxon>Micrococcales</taxon>
        <taxon>Beutenbergiaceae</taxon>
        <taxon>Miniimonas</taxon>
    </lineage>
</organism>
<sequence length="459" mass="46186">MASKKELLEAQSFARRRLLTAFTSGAPGGRELEPTTPVRGLVTGVVLAALVVGGSFVAGLFDQGLESGWENGKIILVRDNAARYVSADGELVPVPNMASARLLAPAGAEILTVPADDVADVHRRPVVGIAGAPDSLPEVADLVTGGWLACVAQDGTTATSVVDSPAPEQGGPNSPSALVAVVAGEERSLFLVQDGRRYAVPGTATTDGVLRALGYTPQDAVTVDARWLELFPEGGAATPFTVADAGTTPPGDLADVPGVVVGSVIEVSGQAFVVLPDGALARLDPFADALYSAGPGGLLSRESVEPARVAGVQEVAVADGPVDATWPVVIADPLESGAAPCARLDTETFGSDLVAGEPVATGGIAVAPARGALALFVATADSASGPVRFIDENGISFPVVASSVDLTDTLERLLGEGADPVRVPYAWGDLFPTGPTLSVDAAGTPLAAGGAAATPTEQP</sequence>
<dbReference type="RefSeq" id="WP_108718422.1">
    <property type="nucleotide sequence ID" value="NZ_VENP01000009.1"/>
</dbReference>
<dbReference type="Gene3D" id="3.30.2390.20">
    <property type="entry name" value="Type VII secretion system EccB, repeat 1 domain"/>
    <property type="match status" value="1"/>
</dbReference>
<gene>
    <name evidence="1" type="primary">eccB</name>
    <name evidence="1" type="ORF">FH969_04120</name>
</gene>
<reference evidence="1 2" key="1">
    <citation type="submission" date="2019-06" db="EMBL/GenBank/DDBJ databases">
        <title>Draft genome sequence of Miniimonas arenae KCTC 19750T isolated from sea sand.</title>
        <authorList>
            <person name="Park S.-J."/>
        </authorList>
    </citation>
    <scope>NUCLEOTIDE SEQUENCE [LARGE SCALE GENOMIC DNA]</scope>
    <source>
        <strain evidence="1 2">KCTC 19750</strain>
    </source>
</reference>
<dbReference type="InterPro" id="IPR044857">
    <property type="entry name" value="T7SS_EccB_R1"/>
</dbReference>
<protein>
    <submittedName>
        <fullName evidence="1">Type VII secretion protein EccB</fullName>
    </submittedName>
</protein>
<evidence type="ECO:0000313" key="2">
    <source>
        <dbReference type="Proteomes" id="UP000313849"/>
    </source>
</evidence>
<dbReference type="OrthoDB" id="3847604at2"/>
<keyword evidence="2" id="KW-1185">Reference proteome</keyword>
<evidence type="ECO:0000313" key="1">
    <source>
        <dbReference type="EMBL" id="TNU76280.1"/>
    </source>
</evidence>
<dbReference type="PANTHER" id="PTHR40765:SF2">
    <property type="entry name" value="ESX-2 SECRETION SYSTEM ATPASE ECCB2"/>
    <property type="match status" value="1"/>
</dbReference>
<comment type="caution">
    <text evidence="1">The sequence shown here is derived from an EMBL/GenBank/DDBJ whole genome shotgun (WGS) entry which is preliminary data.</text>
</comment>
<accession>A0A5C5BFB5</accession>
<dbReference type="GO" id="GO:0005576">
    <property type="term" value="C:extracellular region"/>
    <property type="evidence" value="ECO:0007669"/>
    <property type="project" value="TreeGrafter"/>
</dbReference>
<dbReference type="InterPro" id="IPR007795">
    <property type="entry name" value="T7SS_EccB"/>
</dbReference>
<dbReference type="AlphaFoldDB" id="A0A5C5BFB5"/>
<dbReference type="PANTHER" id="PTHR40765">
    <property type="entry name" value="ESX-2 SECRETION SYSTEM ATPASE ECCB2"/>
    <property type="match status" value="1"/>
</dbReference>
<proteinExistence type="predicted"/>
<dbReference type="Pfam" id="PF05108">
    <property type="entry name" value="T7SS_ESX1_EccB"/>
    <property type="match status" value="1"/>
</dbReference>
<dbReference type="NCBIfam" id="TIGR03919">
    <property type="entry name" value="T7SS_EccB"/>
    <property type="match status" value="1"/>
</dbReference>